<dbReference type="GO" id="GO:0008270">
    <property type="term" value="F:zinc ion binding"/>
    <property type="evidence" value="ECO:0007669"/>
    <property type="project" value="UniProtKB-KW"/>
</dbReference>
<dbReference type="Gene3D" id="6.10.140.2220">
    <property type="match status" value="1"/>
</dbReference>
<keyword evidence="3" id="KW-0862">Zinc</keyword>
<evidence type="ECO:0000313" key="7">
    <source>
        <dbReference type="EMBL" id="EEH55300.1"/>
    </source>
</evidence>
<organism evidence="8">
    <name type="scientific">Micromonas pusilla (strain CCMP1545)</name>
    <name type="common">Picoplanktonic green alga</name>
    <dbReference type="NCBI Taxonomy" id="564608"/>
    <lineage>
        <taxon>Eukaryota</taxon>
        <taxon>Viridiplantae</taxon>
        <taxon>Chlorophyta</taxon>
        <taxon>Mamiellophyceae</taxon>
        <taxon>Mamiellales</taxon>
        <taxon>Mamiellaceae</taxon>
        <taxon>Micromonas</taxon>
    </lineage>
</organism>
<dbReference type="GeneID" id="9685690"/>
<name>C1MY83_MICPC</name>
<evidence type="ECO:0000256" key="1">
    <source>
        <dbReference type="ARBA" id="ARBA00022723"/>
    </source>
</evidence>
<keyword evidence="8" id="KW-1185">Reference proteome</keyword>
<dbReference type="SUPFAM" id="SSF81901">
    <property type="entry name" value="HCP-like"/>
    <property type="match status" value="1"/>
</dbReference>
<gene>
    <name evidence="7" type="ORF">MICPUCDRAFT_59811</name>
</gene>
<dbReference type="PANTHER" id="PTHR11102:SF160">
    <property type="entry name" value="ERAD-ASSOCIATED E3 UBIQUITIN-PROTEIN LIGASE COMPONENT HRD3"/>
    <property type="match status" value="1"/>
</dbReference>
<evidence type="ECO:0000256" key="5">
    <source>
        <dbReference type="PROSITE-ProRule" id="PRU00134"/>
    </source>
</evidence>
<dbReference type="InterPro" id="IPR011990">
    <property type="entry name" value="TPR-like_helical_dom_sf"/>
</dbReference>
<dbReference type="Proteomes" id="UP000001876">
    <property type="component" value="Unassembled WGS sequence"/>
</dbReference>
<dbReference type="RefSeq" id="XP_003060531.1">
    <property type="nucleotide sequence ID" value="XM_003060485.1"/>
</dbReference>
<dbReference type="OrthoDB" id="509488at2759"/>
<proteinExistence type="inferred from homology"/>
<evidence type="ECO:0000313" key="8">
    <source>
        <dbReference type="Proteomes" id="UP000001876"/>
    </source>
</evidence>
<dbReference type="InterPro" id="IPR050767">
    <property type="entry name" value="Sel1_AlgK"/>
</dbReference>
<dbReference type="EMBL" id="GG663742">
    <property type="protein sequence ID" value="EEH55300.1"/>
    <property type="molecule type" value="Genomic_DNA"/>
</dbReference>
<reference evidence="7 8" key="1">
    <citation type="journal article" date="2009" name="Science">
        <title>Green evolution and dynamic adaptations revealed by genomes of the marine picoeukaryotes Micromonas.</title>
        <authorList>
            <person name="Worden A.Z."/>
            <person name="Lee J.H."/>
            <person name="Mock T."/>
            <person name="Rouze P."/>
            <person name="Simmons M.P."/>
            <person name="Aerts A.L."/>
            <person name="Allen A.E."/>
            <person name="Cuvelier M.L."/>
            <person name="Derelle E."/>
            <person name="Everett M.V."/>
            <person name="Foulon E."/>
            <person name="Grimwood J."/>
            <person name="Gundlach H."/>
            <person name="Henrissat B."/>
            <person name="Napoli C."/>
            <person name="McDonald S.M."/>
            <person name="Parker M.S."/>
            <person name="Rombauts S."/>
            <person name="Salamov A."/>
            <person name="Von Dassow P."/>
            <person name="Badger J.H."/>
            <person name="Coutinho P.M."/>
            <person name="Demir E."/>
            <person name="Dubchak I."/>
            <person name="Gentemann C."/>
            <person name="Eikrem W."/>
            <person name="Gready J.E."/>
            <person name="John U."/>
            <person name="Lanier W."/>
            <person name="Lindquist E.A."/>
            <person name="Lucas S."/>
            <person name="Mayer K.F."/>
            <person name="Moreau H."/>
            <person name="Not F."/>
            <person name="Otillar R."/>
            <person name="Panaud O."/>
            <person name="Pangilinan J."/>
            <person name="Paulsen I."/>
            <person name="Piegu B."/>
            <person name="Poliakov A."/>
            <person name="Robbens S."/>
            <person name="Schmutz J."/>
            <person name="Toulza E."/>
            <person name="Wyss T."/>
            <person name="Zelensky A."/>
            <person name="Zhou K."/>
            <person name="Armbrust E.V."/>
            <person name="Bhattacharya D."/>
            <person name="Goodenough U.W."/>
            <person name="Van de Peer Y."/>
            <person name="Grigoriev I.V."/>
        </authorList>
    </citation>
    <scope>NUCLEOTIDE SEQUENCE [LARGE SCALE GENOMIC DNA]</scope>
    <source>
        <strain evidence="7 8">CCMP1545</strain>
    </source>
</reference>
<evidence type="ECO:0000259" key="6">
    <source>
        <dbReference type="PROSITE" id="PS50865"/>
    </source>
</evidence>
<dbReference type="Gene3D" id="1.25.40.10">
    <property type="entry name" value="Tetratricopeptide repeat domain"/>
    <property type="match status" value="2"/>
</dbReference>
<accession>C1MY83</accession>
<dbReference type="KEGG" id="mpp:MICPUCDRAFT_59811"/>
<dbReference type="STRING" id="564608.C1MY83"/>
<keyword evidence="1" id="KW-0479">Metal-binding</keyword>
<keyword evidence="2 5" id="KW-0863">Zinc-finger</keyword>
<dbReference type="PROSITE" id="PS50865">
    <property type="entry name" value="ZF_MYND_2"/>
    <property type="match status" value="1"/>
</dbReference>
<sequence length="393" mass="44390">MPKIKLPRKIRDLVKKANAGSGDAAWDLYVHYLNGTGGVEENHELARHWVERRAELGCAGAQCVFGYVCEEAGDYERAREWYERAAAQGATLAEYNLGLLYDLGLGVERDLSKAAEFYHRAALKGDVHAQHNYGYLLDRERNDYEGAMKWYEKAAAQGDAQAEHHIGTLYFAGQGVERDEAKAREWWERAAAHGHEVAKEALEDIPMSYTHWEKDWADAVARDETDAEAMNTLNEIREEKRDCLLSISELGGLKLSDDAVELFVTEIPADHEAYGLYQHIGLCFLHGRCGLEKNLRMAKEVFKVAEIRDGVTAAVAKELVKLRSCVTCGKTDARWGCKLCRGVRDCDKRCQQRDWNRGDPPHKETCSRVVHMFPPGSFAELREKVAKEKEESA</sequence>
<dbReference type="SUPFAM" id="SSF144232">
    <property type="entry name" value="HIT/MYND zinc finger-like"/>
    <property type="match status" value="1"/>
</dbReference>
<dbReference type="InterPro" id="IPR006597">
    <property type="entry name" value="Sel1-like"/>
</dbReference>
<evidence type="ECO:0000256" key="4">
    <source>
        <dbReference type="ARBA" id="ARBA00038101"/>
    </source>
</evidence>
<comment type="similarity">
    <text evidence="4">Belongs to the sel-1 family.</text>
</comment>
<protein>
    <submittedName>
        <fullName evidence="7">Predicted protein</fullName>
    </submittedName>
</protein>
<dbReference type="PANTHER" id="PTHR11102">
    <property type="entry name" value="SEL-1-LIKE PROTEIN"/>
    <property type="match status" value="1"/>
</dbReference>
<evidence type="ECO:0000256" key="2">
    <source>
        <dbReference type="ARBA" id="ARBA00022771"/>
    </source>
</evidence>
<dbReference type="eggNOG" id="KOG1550">
    <property type="taxonomic scope" value="Eukaryota"/>
</dbReference>
<evidence type="ECO:0000256" key="3">
    <source>
        <dbReference type="ARBA" id="ARBA00022833"/>
    </source>
</evidence>
<feature type="domain" description="MYND-type" evidence="6">
    <location>
        <begin position="325"/>
        <end position="366"/>
    </location>
</feature>
<dbReference type="InterPro" id="IPR002893">
    <property type="entry name" value="Znf_MYND"/>
</dbReference>
<dbReference type="AlphaFoldDB" id="C1MY83"/>
<dbReference type="SMART" id="SM00671">
    <property type="entry name" value="SEL1"/>
    <property type="match status" value="5"/>
</dbReference>
<dbReference type="Pfam" id="PF08238">
    <property type="entry name" value="Sel1"/>
    <property type="match status" value="6"/>
</dbReference>